<dbReference type="STRING" id="135651.G0P8W3"/>
<keyword evidence="8" id="KW-1185">Reference proteome</keyword>
<dbReference type="Proteomes" id="UP000008068">
    <property type="component" value="Unassembled WGS sequence"/>
</dbReference>
<evidence type="ECO:0000256" key="4">
    <source>
        <dbReference type="ARBA" id="ARBA00022989"/>
    </source>
</evidence>
<feature type="transmembrane region" description="Helical" evidence="6">
    <location>
        <begin position="6"/>
        <end position="29"/>
    </location>
</feature>
<dbReference type="GO" id="GO:0004888">
    <property type="term" value="F:transmembrane signaling receptor activity"/>
    <property type="evidence" value="ECO:0007669"/>
    <property type="project" value="InterPro"/>
</dbReference>
<evidence type="ECO:0000256" key="3">
    <source>
        <dbReference type="ARBA" id="ARBA00022692"/>
    </source>
</evidence>
<dbReference type="PANTHER" id="PTHR31552">
    <property type="entry name" value="SERPENTINE RECEPTOR CLASS GAMMA"/>
    <property type="match status" value="1"/>
</dbReference>
<dbReference type="InterPro" id="IPR000609">
    <property type="entry name" value="7TM_GPCR_serpentine_rcpt_Srg"/>
</dbReference>
<reference evidence="8" key="1">
    <citation type="submission" date="2011-07" db="EMBL/GenBank/DDBJ databases">
        <authorList>
            <consortium name="Caenorhabditis brenneri Sequencing and Analysis Consortium"/>
            <person name="Wilson R.K."/>
        </authorList>
    </citation>
    <scope>NUCLEOTIDE SEQUENCE [LARGE SCALE GENOMIC DNA]</scope>
    <source>
        <strain evidence="8">PB2801</strain>
    </source>
</reference>
<dbReference type="Pfam" id="PF02118">
    <property type="entry name" value="Srg"/>
    <property type="match status" value="1"/>
</dbReference>
<dbReference type="PRINTS" id="PR00698">
    <property type="entry name" value="TMPROTEINSRG"/>
</dbReference>
<keyword evidence="4 6" id="KW-1133">Transmembrane helix</keyword>
<dbReference type="AlphaFoldDB" id="G0P8W3"/>
<name>G0P8W3_CAEBE</name>
<protein>
    <recommendedName>
        <fullName evidence="6">Serpentine receptor class gamma</fullName>
    </recommendedName>
</protein>
<dbReference type="EMBL" id="GL380139">
    <property type="protein sequence ID" value="EGT48020.1"/>
    <property type="molecule type" value="Genomic_DNA"/>
</dbReference>
<dbReference type="PANTHER" id="PTHR31552:SF30">
    <property type="entry name" value="SERPENTINE RECEPTOR CLASS GAMMA"/>
    <property type="match status" value="1"/>
</dbReference>
<dbReference type="GO" id="GO:0016020">
    <property type="term" value="C:membrane"/>
    <property type="evidence" value="ECO:0007669"/>
    <property type="project" value="UniProtKB-SubCell"/>
</dbReference>
<organism evidence="8">
    <name type="scientific">Caenorhabditis brenneri</name>
    <name type="common">Nematode worm</name>
    <dbReference type="NCBI Taxonomy" id="135651"/>
    <lineage>
        <taxon>Eukaryota</taxon>
        <taxon>Metazoa</taxon>
        <taxon>Ecdysozoa</taxon>
        <taxon>Nematoda</taxon>
        <taxon>Chromadorea</taxon>
        <taxon>Rhabditida</taxon>
        <taxon>Rhabditina</taxon>
        <taxon>Rhabditomorpha</taxon>
        <taxon>Rhabditoidea</taxon>
        <taxon>Rhabditidae</taxon>
        <taxon>Peloderinae</taxon>
        <taxon>Caenorhabditis</taxon>
    </lineage>
</organism>
<feature type="transmembrane region" description="Helical" evidence="6">
    <location>
        <begin position="175"/>
        <end position="203"/>
    </location>
</feature>
<feature type="transmembrane region" description="Helical" evidence="6">
    <location>
        <begin position="41"/>
        <end position="64"/>
    </location>
</feature>
<dbReference type="OrthoDB" id="5863443at2759"/>
<proteinExistence type="inferred from homology"/>
<evidence type="ECO:0000313" key="8">
    <source>
        <dbReference type="Proteomes" id="UP000008068"/>
    </source>
</evidence>
<feature type="transmembrane region" description="Helical" evidence="6">
    <location>
        <begin position="128"/>
        <end position="148"/>
    </location>
</feature>
<keyword evidence="3 6" id="KW-0812">Transmembrane</keyword>
<gene>
    <name evidence="7" type="ORF">CAEBREN_31783</name>
</gene>
<dbReference type="GO" id="GO:0007606">
    <property type="term" value="P:sensory perception of chemical stimulus"/>
    <property type="evidence" value="ECO:0007669"/>
    <property type="project" value="UniProtKB-UniRule"/>
</dbReference>
<evidence type="ECO:0000256" key="6">
    <source>
        <dbReference type="RuleBase" id="RU280813"/>
    </source>
</evidence>
<sequence>MVASWVYVLLSIIYGLPSIFLYIFSYFVIINYRKSFDSSFFNLYIFDGLFNLFTYFNGFVFIRLNSVTCDTCFLSSFYKNTTGNILKFIVAMTWHMAYVQYGTTVLISANRLSVLLKYNVLEPVWRKYTWILIVFVYFLPFLDTHRYFTHDADMVYSDETEGYTGTSSLPIDDSFYYLLPFMIISTICSVILNVISLLFVKSVKLQKKTKVESNFLIIMTITCTAQLFGMILSVSRVILAGTKIAVRLAQILPFVSDGLTLVQPWLLVVFCHSLREKMKMILGIRKSNLQAVSSQVLQARSVTS</sequence>
<evidence type="ECO:0000256" key="5">
    <source>
        <dbReference type="ARBA" id="ARBA00023136"/>
    </source>
</evidence>
<comment type="subcellular location">
    <subcellularLocation>
        <location evidence="1">Membrane</location>
        <topology evidence="1">Multi-pass membrane protein</topology>
    </subcellularLocation>
</comment>
<dbReference type="HOGENOM" id="CLU_069704_1_1_1"/>
<feature type="transmembrane region" description="Helical" evidence="6">
    <location>
        <begin position="84"/>
        <end position="107"/>
    </location>
</feature>
<evidence type="ECO:0000256" key="1">
    <source>
        <dbReference type="ARBA" id="ARBA00004141"/>
    </source>
</evidence>
<dbReference type="InParanoid" id="G0P8W3"/>
<keyword evidence="5 6" id="KW-0472">Membrane</keyword>
<accession>G0P8W3</accession>
<dbReference type="eggNOG" id="ENOG502TJHV">
    <property type="taxonomic scope" value="Eukaryota"/>
</dbReference>
<comment type="similarity">
    <text evidence="2 6">Belongs to the nematode receptor-like protein srg family.</text>
</comment>
<evidence type="ECO:0000313" key="7">
    <source>
        <dbReference type="EMBL" id="EGT48020.1"/>
    </source>
</evidence>
<evidence type="ECO:0000256" key="2">
    <source>
        <dbReference type="ARBA" id="ARBA00005692"/>
    </source>
</evidence>
<feature type="transmembrane region" description="Helical" evidence="6">
    <location>
        <begin position="251"/>
        <end position="271"/>
    </location>
</feature>
<feature type="transmembrane region" description="Helical" evidence="6">
    <location>
        <begin position="215"/>
        <end position="239"/>
    </location>
</feature>